<gene>
    <name evidence="1" type="ORF">LCGC14_0358870</name>
</gene>
<evidence type="ECO:0000313" key="1">
    <source>
        <dbReference type="EMBL" id="KKN77612.1"/>
    </source>
</evidence>
<name>A0A0F9TRN4_9ZZZZ</name>
<reference evidence="1" key="1">
    <citation type="journal article" date="2015" name="Nature">
        <title>Complex archaea that bridge the gap between prokaryotes and eukaryotes.</title>
        <authorList>
            <person name="Spang A."/>
            <person name="Saw J.H."/>
            <person name="Jorgensen S.L."/>
            <person name="Zaremba-Niedzwiedzka K."/>
            <person name="Martijn J."/>
            <person name="Lind A.E."/>
            <person name="van Eijk R."/>
            <person name="Schleper C."/>
            <person name="Guy L."/>
            <person name="Ettema T.J."/>
        </authorList>
    </citation>
    <scope>NUCLEOTIDE SEQUENCE</scope>
</reference>
<proteinExistence type="predicted"/>
<protein>
    <submittedName>
        <fullName evidence="1">Uncharacterized protein</fullName>
    </submittedName>
</protein>
<sequence>MDINHILASPDRDLEIRKLLDKGPWKHKWKHQEYNRFGCQKCGGIEIWRDNKRIRKHSCPVPDPIALDWNLAMKMRDEVIGRAKVGTVKYHKAMMKLSPYQDQANTGFWGIIYAQPHHYILAAIEAKRGAE</sequence>
<accession>A0A0F9TRN4</accession>
<organism evidence="1">
    <name type="scientific">marine sediment metagenome</name>
    <dbReference type="NCBI Taxonomy" id="412755"/>
    <lineage>
        <taxon>unclassified sequences</taxon>
        <taxon>metagenomes</taxon>
        <taxon>ecological metagenomes</taxon>
    </lineage>
</organism>
<dbReference type="AlphaFoldDB" id="A0A0F9TRN4"/>
<dbReference type="EMBL" id="LAZR01000276">
    <property type="protein sequence ID" value="KKN77612.1"/>
    <property type="molecule type" value="Genomic_DNA"/>
</dbReference>
<comment type="caution">
    <text evidence="1">The sequence shown here is derived from an EMBL/GenBank/DDBJ whole genome shotgun (WGS) entry which is preliminary data.</text>
</comment>